<keyword evidence="3" id="KW-1185">Reference proteome</keyword>
<dbReference type="InterPro" id="IPR029787">
    <property type="entry name" value="Nucleotide_cyclase"/>
</dbReference>
<dbReference type="AlphaFoldDB" id="A0A3M2MEU6"/>
<dbReference type="SUPFAM" id="SSF55073">
    <property type="entry name" value="Nucleotide cyclase"/>
    <property type="match status" value="1"/>
</dbReference>
<dbReference type="Proteomes" id="UP000282674">
    <property type="component" value="Unassembled WGS sequence"/>
</dbReference>
<dbReference type="EMBL" id="RFFG01000003">
    <property type="protein sequence ID" value="RMI47403.1"/>
    <property type="molecule type" value="Genomic_DNA"/>
</dbReference>
<reference evidence="2 3" key="1">
    <citation type="submission" date="2018-10" db="EMBL/GenBank/DDBJ databases">
        <title>Isolation from soil.</title>
        <authorList>
            <person name="Hu J."/>
        </authorList>
    </citation>
    <scope>NUCLEOTIDE SEQUENCE [LARGE SCALE GENOMIC DNA]</scope>
    <source>
        <strain evidence="2 3">NEAU-Ht49</strain>
    </source>
</reference>
<organism evidence="2 3">
    <name type="scientific">Actinomadura harenae</name>
    <dbReference type="NCBI Taxonomy" id="2483351"/>
    <lineage>
        <taxon>Bacteria</taxon>
        <taxon>Bacillati</taxon>
        <taxon>Actinomycetota</taxon>
        <taxon>Actinomycetes</taxon>
        <taxon>Streptosporangiales</taxon>
        <taxon>Thermomonosporaceae</taxon>
        <taxon>Actinomadura</taxon>
    </lineage>
</organism>
<evidence type="ECO:0000313" key="2">
    <source>
        <dbReference type="EMBL" id="RMI47403.1"/>
    </source>
</evidence>
<dbReference type="GO" id="GO:0035556">
    <property type="term" value="P:intracellular signal transduction"/>
    <property type="evidence" value="ECO:0007669"/>
    <property type="project" value="InterPro"/>
</dbReference>
<comment type="caution">
    <text evidence="2">The sequence shown here is derived from an EMBL/GenBank/DDBJ whole genome shotgun (WGS) entry which is preliminary data.</text>
</comment>
<protein>
    <recommendedName>
        <fullName evidence="1">Guanylate cyclase domain-containing protein</fullName>
    </recommendedName>
</protein>
<dbReference type="Gene3D" id="3.30.70.1230">
    <property type="entry name" value="Nucleotide cyclase"/>
    <property type="match status" value="1"/>
</dbReference>
<proteinExistence type="predicted"/>
<feature type="domain" description="Guanylate cyclase" evidence="1">
    <location>
        <begin position="33"/>
        <end position="154"/>
    </location>
</feature>
<sequence>MFPSKKGVVTNMTMQPVDRQVGLPQDSARVYTSMVAVDIVGFTHQSRDDEIRRHLRHRLYEQLRDAFGMTLLPWDACHREDRGDGALVVVPANVPPHLLLDPLAHHLLALLRRGNRFASDPARIRMRMAVHSGHVENDPYGLVGGAVNHLFRLLDAPLFREVATRSGAELSMIVSDRLYEEVRSGCGVLFPELYRQVTVSCKETSAQGWMWLSPDGRLHDALDTSGQA</sequence>
<dbReference type="InterPro" id="IPR001054">
    <property type="entry name" value="A/G_cyclase"/>
</dbReference>
<dbReference type="GO" id="GO:0009190">
    <property type="term" value="P:cyclic nucleotide biosynthetic process"/>
    <property type="evidence" value="ECO:0007669"/>
    <property type="project" value="InterPro"/>
</dbReference>
<dbReference type="PROSITE" id="PS50125">
    <property type="entry name" value="GUANYLATE_CYCLASE_2"/>
    <property type="match status" value="1"/>
</dbReference>
<name>A0A3M2MEU6_9ACTN</name>
<accession>A0A3M2MEU6</accession>
<gene>
    <name evidence="2" type="ORF">EBO15_02510</name>
</gene>
<evidence type="ECO:0000259" key="1">
    <source>
        <dbReference type="PROSITE" id="PS50125"/>
    </source>
</evidence>
<evidence type="ECO:0000313" key="3">
    <source>
        <dbReference type="Proteomes" id="UP000282674"/>
    </source>
</evidence>
<dbReference type="GO" id="GO:0004016">
    <property type="term" value="F:adenylate cyclase activity"/>
    <property type="evidence" value="ECO:0007669"/>
    <property type="project" value="UniProtKB-ARBA"/>
</dbReference>